<comment type="pathway">
    <text evidence="2 12 16">Carbohydrate degradation; pentose phosphate pathway; D-ribulose 5-phosphate from D-glucose 6-phosphate (oxidative stage): step 3/3.</text>
</comment>
<dbReference type="Proteomes" id="UP000482653">
    <property type="component" value="Unassembled WGS sequence"/>
</dbReference>
<dbReference type="GO" id="GO:0006098">
    <property type="term" value="P:pentose-phosphate shunt"/>
    <property type="evidence" value="ECO:0007669"/>
    <property type="project" value="UniProtKB-UniPathway"/>
</dbReference>
<feature type="binding site" evidence="15">
    <location>
        <begin position="17"/>
        <end position="22"/>
    </location>
    <ligand>
        <name>NADP(+)</name>
        <dbReference type="ChEBI" id="CHEBI:58349"/>
    </ligand>
</feature>
<evidence type="ECO:0000256" key="7">
    <source>
        <dbReference type="ARBA" id="ARBA00022857"/>
    </source>
</evidence>
<dbReference type="NCBIfam" id="NF006765">
    <property type="entry name" value="PRK09287.1"/>
    <property type="match status" value="1"/>
</dbReference>
<comment type="subunit">
    <text evidence="4 12">Homodimer.</text>
</comment>
<evidence type="ECO:0000256" key="13">
    <source>
        <dbReference type="PIRSR" id="PIRSR000109-1"/>
    </source>
</evidence>
<evidence type="ECO:0000256" key="14">
    <source>
        <dbReference type="PIRSR" id="PIRSR000109-2"/>
    </source>
</evidence>
<dbReference type="InterPro" id="IPR013328">
    <property type="entry name" value="6PGD_dom2"/>
</dbReference>
<feature type="binding site" description="in other chain" evidence="14">
    <location>
        <position position="115"/>
    </location>
    <ligand>
        <name>substrate</name>
        <note>ligand shared between dimeric partners</note>
    </ligand>
</feature>
<evidence type="ECO:0000313" key="20">
    <source>
        <dbReference type="EMBL" id="KAA5419310.1"/>
    </source>
</evidence>
<dbReference type="Gene3D" id="1.20.5.320">
    <property type="entry name" value="6-Phosphogluconate Dehydrogenase, domain 3"/>
    <property type="match status" value="1"/>
</dbReference>
<dbReference type="InterPro" id="IPR006184">
    <property type="entry name" value="6PGdom_BS"/>
</dbReference>
<reference evidence="25 26" key="3">
    <citation type="journal article" date="2019" name="Nat. Med.">
        <title>A library of human gut bacterial isolates paired with longitudinal multiomics data enables mechanistic microbiome research.</title>
        <authorList>
            <person name="Poyet M."/>
            <person name="Groussin M."/>
            <person name="Gibbons S.M."/>
            <person name="Avila-Pacheco J."/>
            <person name="Jiang X."/>
            <person name="Kearney S.M."/>
            <person name="Perrotta A.R."/>
            <person name="Berdy B."/>
            <person name="Zhao S."/>
            <person name="Lieberman T.D."/>
            <person name="Swanson P.K."/>
            <person name="Smith M."/>
            <person name="Roesemann S."/>
            <person name="Alexander J.E."/>
            <person name="Rich S.A."/>
            <person name="Livny J."/>
            <person name="Vlamakis H."/>
            <person name="Clish C."/>
            <person name="Bullock K."/>
            <person name="Deik A."/>
            <person name="Scott J."/>
            <person name="Pierce K.A."/>
            <person name="Xavier R.J."/>
            <person name="Alm E.J."/>
        </authorList>
    </citation>
    <scope>NUCLEOTIDE SEQUENCE [LARGE SCALE GENOMIC DNA]</scope>
    <source>
        <strain evidence="19 25">BIOML-A7</strain>
        <strain evidence="20 26">BIOML-A8</strain>
    </source>
</reference>
<feature type="binding site" evidence="15">
    <location>
        <begin position="87"/>
        <end position="89"/>
    </location>
    <ligand>
        <name>NADP(+)</name>
        <dbReference type="ChEBI" id="CHEBI:58349"/>
    </ligand>
</feature>
<dbReference type="Proteomes" id="UP001266995">
    <property type="component" value="Unassembled WGS sequence"/>
</dbReference>
<feature type="binding site" description="in other chain" evidence="14">
    <location>
        <begin position="141"/>
        <end position="143"/>
    </location>
    <ligand>
        <name>substrate</name>
        <note>ligand shared between dimeric partners</note>
    </ligand>
</feature>
<dbReference type="SUPFAM" id="SSF48179">
    <property type="entry name" value="6-phosphogluconate dehydrogenase C-terminal domain-like"/>
    <property type="match status" value="1"/>
</dbReference>
<feature type="active site" description="Proton acceptor" evidence="13">
    <location>
        <position position="196"/>
    </location>
</feature>
<dbReference type="InterPro" id="IPR006113">
    <property type="entry name" value="6PGDH_Gnd/GntZ"/>
</dbReference>
<evidence type="ECO:0000313" key="25">
    <source>
        <dbReference type="Proteomes" id="UP000325055"/>
    </source>
</evidence>
<evidence type="ECO:0000313" key="23">
    <source>
        <dbReference type="Proteomes" id="UP000061809"/>
    </source>
</evidence>
<evidence type="ECO:0000256" key="3">
    <source>
        <dbReference type="ARBA" id="ARBA00008419"/>
    </source>
</evidence>
<dbReference type="EMBL" id="CP012801">
    <property type="protein sequence ID" value="ALJ57940.1"/>
    <property type="molecule type" value="Genomic_DNA"/>
</dbReference>
<evidence type="ECO:0000256" key="5">
    <source>
        <dbReference type="ARBA" id="ARBA00013011"/>
    </source>
</evidence>
<dbReference type="Gene3D" id="1.10.1040.10">
    <property type="entry name" value="N-(1-d-carboxylethyl)-l-norvaline Dehydrogenase, domain 2"/>
    <property type="match status" value="1"/>
</dbReference>
<evidence type="ECO:0000313" key="24">
    <source>
        <dbReference type="Proteomes" id="UP000283341"/>
    </source>
</evidence>
<dbReference type="EC" id="1.1.1.44" evidence="5 12"/>
<dbReference type="Proteomes" id="UP000283341">
    <property type="component" value="Unassembled WGS sequence"/>
</dbReference>
<comment type="catalytic activity">
    <reaction evidence="11 12 16">
        <text>6-phospho-D-gluconate + NADP(+) = D-ribulose 5-phosphate + CO2 + NADPH</text>
        <dbReference type="Rhea" id="RHEA:10116"/>
        <dbReference type="ChEBI" id="CHEBI:16526"/>
        <dbReference type="ChEBI" id="CHEBI:57783"/>
        <dbReference type="ChEBI" id="CHEBI:58121"/>
        <dbReference type="ChEBI" id="CHEBI:58349"/>
        <dbReference type="ChEBI" id="CHEBI:58759"/>
        <dbReference type="EC" id="1.1.1.44"/>
    </reaction>
</comment>
<dbReference type="PRINTS" id="PR00076">
    <property type="entry name" value="6PGDHDRGNASE"/>
</dbReference>
<evidence type="ECO:0000256" key="11">
    <source>
        <dbReference type="ARBA" id="ARBA00048640"/>
    </source>
</evidence>
<name>A0A0P0G6Z0_9BACE</name>
<evidence type="ECO:0000256" key="8">
    <source>
        <dbReference type="ARBA" id="ARBA00023002"/>
    </source>
</evidence>
<dbReference type="EMBL" id="VVYW01000039">
    <property type="protein sequence ID" value="KAA5402178.1"/>
    <property type="molecule type" value="Genomic_DNA"/>
</dbReference>
<dbReference type="RefSeq" id="WP_007213541.1">
    <property type="nucleotide sequence ID" value="NZ_CAXSKE010000002.1"/>
</dbReference>
<reference evidence="21" key="4">
    <citation type="submission" date="2023-08" db="EMBL/GenBank/DDBJ databases">
        <title>Reintroducing virulent viruses to syntetic microbiomes.</title>
        <authorList>
            <person name="Wilde J."/>
            <person name="Boyes R."/>
            <person name="Robinson A.V."/>
            <person name="Daisley B.A."/>
            <person name="Allen-Vercoe E."/>
        </authorList>
    </citation>
    <scope>NUCLEOTIDE SEQUENCE</scope>
    <source>
        <strain evidence="21">225I_12FAA</strain>
    </source>
</reference>
<feature type="binding site" description="in other chain" evidence="14">
    <location>
        <position position="204"/>
    </location>
    <ligand>
        <name>substrate</name>
        <note>ligand shared between dimeric partners</note>
    </ligand>
</feature>
<dbReference type="EMBL" id="QRVJ01000012">
    <property type="protein sequence ID" value="RGS35814.1"/>
    <property type="molecule type" value="Genomic_DNA"/>
</dbReference>
<sequence>MQVMTEKGQKTDIGLIGLAVMGENLALNMADKGWHVSVFNRTVPGVEEGVVERFINGRAKGKSIEGYTEIPDFVESISTPRKIMMMVRAGSAVDELMEQLFPHLSPGDILIDGGNSNYEDTNRRVALAESKGFRFVGAGVSGGEEGALNGASIMPGGSVTAWDEVKPILQSIAARAADGTPCCDWIGPAGSGHFVKMIHNGIEYGDMQLIAEAYWVMKNLLQLNNEDMASVFAHWNEGKLRSYLIEITANILRHKDKAGGYLIDKILDTAGQKGTGKWSVINAMELGMPLGLIATAVFERSLSAQKNLREAASKQFICQRSQVVYNKPELVKDIYSALYASKLVSYAQGFAVLQKASESFGWDLDLASIARMWRGGCIIRSIFLNDIAAAFEAQQKPKHLLLAPYFREEIKELLSGWKHLVAHAMKEELPVPAFSSALNYFYSLVSAKLPANMIQAQRDYFGAHTFERTDELRGQFFHENWTGHGGDTKSGTYNV</sequence>
<keyword evidence="7 12" id="KW-0521">NADP</keyword>
<evidence type="ECO:0000256" key="9">
    <source>
        <dbReference type="ARBA" id="ARBA00023064"/>
    </source>
</evidence>
<reference evidence="22 24" key="2">
    <citation type="submission" date="2018-08" db="EMBL/GenBank/DDBJ databases">
        <title>A genome reference for cultivated species of the human gut microbiota.</title>
        <authorList>
            <person name="Zou Y."/>
            <person name="Xue W."/>
            <person name="Luo G."/>
        </authorList>
    </citation>
    <scope>NUCLEOTIDE SEQUENCE [LARGE SCALE GENOMIC DNA]</scope>
    <source>
        <strain evidence="22 24">AF22-3AC</strain>
    </source>
</reference>
<dbReference type="InterPro" id="IPR006115">
    <property type="entry name" value="6PGDH_NADP-bd"/>
</dbReference>
<dbReference type="Pfam" id="PF00393">
    <property type="entry name" value="6PGD"/>
    <property type="match status" value="1"/>
</dbReference>
<evidence type="ECO:0000256" key="6">
    <source>
        <dbReference type="ARBA" id="ARBA00018193"/>
    </source>
</evidence>
<dbReference type="PROSITE" id="PS00461">
    <property type="entry name" value="6PGD"/>
    <property type="match status" value="1"/>
</dbReference>
<dbReference type="GO" id="GO:0050661">
    <property type="term" value="F:NADP binding"/>
    <property type="evidence" value="ECO:0007669"/>
    <property type="project" value="InterPro"/>
</dbReference>
<dbReference type="SUPFAM" id="SSF51735">
    <property type="entry name" value="NAD(P)-binding Rossmann-fold domains"/>
    <property type="match status" value="1"/>
</dbReference>
<evidence type="ECO:0000313" key="19">
    <source>
        <dbReference type="EMBL" id="KAA5402178.1"/>
    </source>
</evidence>
<dbReference type="UniPathway" id="UPA00115">
    <property type="reaction ID" value="UER00410"/>
</dbReference>
<feature type="binding site" evidence="15">
    <location>
        <position position="115"/>
    </location>
    <ligand>
        <name>NADP(+)</name>
        <dbReference type="ChEBI" id="CHEBI:58349"/>
    </ligand>
</feature>
<dbReference type="NCBIfam" id="TIGR00873">
    <property type="entry name" value="gnd"/>
    <property type="match status" value="1"/>
</dbReference>
<evidence type="ECO:0000256" key="16">
    <source>
        <dbReference type="RuleBase" id="RU000485"/>
    </source>
</evidence>
<dbReference type="KEGG" id="bcel:BcellWH2_00673"/>
<comment type="similarity">
    <text evidence="3 12 16">Belongs to the 6-phosphogluconate dehydrogenase family.</text>
</comment>
<feature type="active site" description="Proton donor" evidence="13">
    <location>
        <position position="203"/>
    </location>
</feature>
<keyword evidence="10 12" id="KW-0570">Pentose shunt</keyword>
<protein>
    <recommendedName>
        <fullName evidence="6 12">6-phosphogluconate dehydrogenase, decarboxylating</fullName>
        <ecNumber evidence="5 12">1.1.1.44</ecNumber>
    </recommendedName>
</protein>
<evidence type="ECO:0000256" key="10">
    <source>
        <dbReference type="ARBA" id="ARBA00023126"/>
    </source>
</evidence>
<evidence type="ECO:0000313" key="26">
    <source>
        <dbReference type="Proteomes" id="UP000482653"/>
    </source>
</evidence>
<evidence type="ECO:0000313" key="21">
    <source>
        <dbReference type="EMBL" id="MDT4511315.1"/>
    </source>
</evidence>
<dbReference type="FunFam" id="1.20.5.320:FF:000002">
    <property type="entry name" value="6-phosphogluconate dehydrogenase, decarboxylating"/>
    <property type="match status" value="1"/>
</dbReference>
<dbReference type="InterPro" id="IPR008927">
    <property type="entry name" value="6-PGluconate_DH-like_C_sf"/>
</dbReference>
<dbReference type="Pfam" id="PF03446">
    <property type="entry name" value="NAD_binding_2"/>
    <property type="match status" value="1"/>
</dbReference>
<evidence type="ECO:0000256" key="1">
    <source>
        <dbReference type="ARBA" id="ARBA00002526"/>
    </source>
</evidence>
<dbReference type="PATRIC" id="fig|246787.4.peg.698"/>
<evidence type="ECO:0000256" key="15">
    <source>
        <dbReference type="PIRSR" id="PIRSR000109-3"/>
    </source>
</evidence>
<feature type="binding site" description="in other chain" evidence="14">
    <location>
        <position position="273"/>
    </location>
    <ligand>
        <name>substrate</name>
        <note>ligand shared between dimeric partners</note>
    </ligand>
</feature>
<keyword evidence="9 16" id="KW-0311">Gluconate utilization</keyword>
<feature type="binding site" evidence="14">
    <location>
        <position position="458"/>
    </location>
    <ligand>
        <name>substrate</name>
        <note>ligand shared between dimeric partners</note>
    </ligand>
</feature>
<reference evidence="18 23" key="1">
    <citation type="journal article" date="2015" name="Science">
        <title>Genetic determinants of in vivo fitness and diet responsiveness in multiple human gut Bacteroides.</title>
        <authorList>
            <person name="Wu M."/>
            <person name="McNulty N.P."/>
            <person name="Rodionov D.A."/>
            <person name="Khoroshkin M.S."/>
            <person name="Griffin N.W."/>
            <person name="Cheng J."/>
            <person name="Latreille P."/>
            <person name="Kerstetter R.A."/>
            <person name="Terrapon N."/>
            <person name="Henrissat B."/>
            <person name="Osterman A.L."/>
            <person name="Gordon J.I."/>
        </authorList>
    </citation>
    <scope>NUCLEOTIDE SEQUENCE [LARGE SCALE GENOMIC DNA]</scope>
    <source>
        <strain evidence="18 23">WH2</strain>
    </source>
</reference>
<keyword evidence="8 12" id="KW-0560">Oxidoreductase</keyword>
<evidence type="ECO:0000256" key="12">
    <source>
        <dbReference type="PIRNR" id="PIRNR000109"/>
    </source>
</evidence>
<dbReference type="Proteomes" id="UP000061809">
    <property type="component" value="Chromosome"/>
</dbReference>
<dbReference type="SMART" id="SM01350">
    <property type="entry name" value="6PGD"/>
    <property type="match status" value="1"/>
</dbReference>
<dbReference type="EMBL" id="JAVSNH010000001">
    <property type="protein sequence ID" value="MDT4511315.1"/>
    <property type="molecule type" value="Genomic_DNA"/>
</dbReference>
<dbReference type="InterPro" id="IPR006183">
    <property type="entry name" value="Pgluconate_DH"/>
</dbReference>
<feature type="binding site" description="in other chain" evidence="14">
    <location>
        <begin position="199"/>
        <end position="200"/>
    </location>
    <ligand>
        <name>substrate</name>
        <note>ligand shared between dimeric partners</note>
    </ligand>
</feature>
<feature type="binding site" description="in other chain" evidence="14">
    <location>
        <position position="300"/>
    </location>
    <ligand>
        <name>substrate</name>
        <note>ligand shared between dimeric partners</note>
    </ligand>
</feature>
<organism evidence="18 23">
    <name type="scientific">Bacteroides cellulosilyticus</name>
    <dbReference type="NCBI Taxonomy" id="246787"/>
    <lineage>
        <taxon>Bacteria</taxon>
        <taxon>Pseudomonadati</taxon>
        <taxon>Bacteroidota</taxon>
        <taxon>Bacteroidia</taxon>
        <taxon>Bacteroidales</taxon>
        <taxon>Bacteroidaceae</taxon>
        <taxon>Bacteroides</taxon>
    </lineage>
</organism>
<accession>A0A0P0G6Z0</accession>
<dbReference type="PIRSF" id="PIRSF000109">
    <property type="entry name" value="6PGD"/>
    <property type="match status" value="1"/>
</dbReference>
<feature type="binding site" evidence="15">
    <location>
        <begin position="40"/>
        <end position="42"/>
    </location>
    <ligand>
        <name>NADP(+)</name>
        <dbReference type="ChEBI" id="CHEBI:58349"/>
    </ligand>
</feature>
<dbReference type="Gene3D" id="3.40.50.720">
    <property type="entry name" value="NAD(P)-binding Rossmann-like Domain"/>
    <property type="match status" value="1"/>
</dbReference>
<evidence type="ECO:0000313" key="22">
    <source>
        <dbReference type="EMBL" id="RGS35814.1"/>
    </source>
</evidence>
<dbReference type="EMBL" id="VVYX01000011">
    <property type="protein sequence ID" value="KAA5419310.1"/>
    <property type="molecule type" value="Genomic_DNA"/>
</dbReference>
<dbReference type="GO" id="GO:0019521">
    <property type="term" value="P:D-gluconate metabolic process"/>
    <property type="evidence" value="ECO:0007669"/>
    <property type="project" value="UniProtKB-KW"/>
</dbReference>
<dbReference type="InterPro" id="IPR006114">
    <property type="entry name" value="6PGDH_C"/>
</dbReference>
<dbReference type="GO" id="GO:0004616">
    <property type="term" value="F:phosphogluconate dehydrogenase (decarboxylating) activity"/>
    <property type="evidence" value="ECO:0007669"/>
    <property type="project" value="UniProtKB-EC"/>
</dbReference>
<dbReference type="InterPro" id="IPR036291">
    <property type="entry name" value="NAD(P)-bd_dom_sf"/>
</dbReference>
<dbReference type="Proteomes" id="UP000325055">
    <property type="component" value="Unassembled WGS sequence"/>
</dbReference>
<feature type="binding site" evidence="14">
    <location>
        <position position="464"/>
    </location>
    <ligand>
        <name>substrate</name>
        <note>ligand shared between dimeric partners</note>
    </ligand>
</feature>
<comment type="function">
    <text evidence="1 12">Catalyzes the oxidative decarboxylation of 6-phosphogluconate to ribulose 5-phosphate and CO(2), with concomitant reduction of NADP to NADPH.</text>
</comment>
<evidence type="ECO:0000256" key="4">
    <source>
        <dbReference type="ARBA" id="ARBA00011738"/>
    </source>
</evidence>
<feature type="domain" description="6-phosphogluconate dehydrogenase C-terminal" evidence="17">
    <location>
        <begin position="192"/>
        <end position="482"/>
    </location>
</feature>
<dbReference type="FunFam" id="3.40.50.720:FF:000007">
    <property type="entry name" value="6-phosphogluconate dehydrogenase, decarboxylating"/>
    <property type="match status" value="1"/>
</dbReference>
<dbReference type="PANTHER" id="PTHR11811">
    <property type="entry name" value="6-PHOSPHOGLUCONATE DEHYDROGENASE"/>
    <property type="match status" value="1"/>
</dbReference>
<gene>
    <name evidence="18" type="primary">gndA</name>
    <name evidence="19" type="synonym">gnd</name>
    <name evidence="18" type="ORF">BcellWH2_00673</name>
    <name evidence="22" type="ORF">DWX97_14180</name>
    <name evidence="19" type="ORF">F2Y86_26475</name>
    <name evidence="20" type="ORF">F2Y87_09995</name>
    <name evidence="21" type="ORF">RO785_10025</name>
</gene>
<dbReference type="AlphaFoldDB" id="A0A0P0G6Z0"/>
<evidence type="ECO:0000256" key="2">
    <source>
        <dbReference type="ARBA" id="ARBA00004874"/>
    </source>
</evidence>
<proteinExistence type="inferred from homology"/>
<evidence type="ECO:0000259" key="17">
    <source>
        <dbReference type="SMART" id="SM01350"/>
    </source>
</evidence>
<evidence type="ECO:0000313" key="18">
    <source>
        <dbReference type="EMBL" id="ALJ57940.1"/>
    </source>
</evidence>
<dbReference type="FunFam" id="1.10.1040.10:FF:000002">
    <property type="entry name" value="6-phosphogluconate dehydrogenase, decarboxylating"/>
    <property type="match status" value="1"/>
</dbReference>